<evidence type="ECO:0000313" key="1">
    <source>
        <dbReference type="EMBL" id="KKN99050.1"/>
    </source>
</evidence>
<proteinExistence type="predicted"/>
<dbReference type="EMBL" id="LAZR01000049">
    <property type="protein sequence ID" value="KKN99050.1"/>
    <property type="molecule type" value="Genomic_DNA"/>
</dbReference>
<protein>
    <submittedName>
        <fullName evidence="1">Uncharacterized protein</fullName>
    </submittedName>
</protein>
<accession>A0A0F9V1C0</accession>
<name>A0A0F9V1C0_9ZZZZ</name>
<comment type="caution">
    <text evidence="1">The sequence shown here is derived from an EMBL/GenBank/DDBJ whole genome shotgun (WGS) entry which is preliminary data.</text>
</comment>
<gene>
    <name evidence="1" type="ORF">LCGC14_0142950</name>
</gene>
<reference evidence="1" key="1">
    <citation type="journal article" date="2015" name="Nature">
        <title>Complex archaea that bridge the gap between prokaryotes and eukaryotes.</title>
        <authorList>
            <person name="Spang A."/>
            <person name="Saw J.H."/>
            <person name="Jorgensen S.L."/>
            <person name="Zaremba-Niedzwiedzka K."/>
            <person name="Martijn J."/>
            <person name="Lind A.E."/>
            <person name="van Eijk R."/>
            <person name="Schleper C."/>
            <person name="Guy L."/>
            <person name="Ettema T.J."/>
        </authorList>
    </citation>
    <scope>NUCLEOTIDE SEQUENCE</scope>
</reference>
<organism evidence="1">
    <name type="scientific">marine sediment metagenome</name>
    <dbReference type="NCBI Taxonomy" id="412755"/>
    <lineage>
        <taxon>unclassified sequences</taxon>
        <taxon>metagenomes</taxon>
        <taxon>ecological metagenomes</taxon>
    </lineage>
</organism>
<dbReference type="AlphaFoldDB" id="A0A0F9V1C0"/>
<sequence length="58" mass="6590">MKKISHQQAADELHELIRDCGADELAAIYENAFGAVENCEESDEGDYLIIYYHEGLEE</sequence>